<evidence type="ECO:0000256" key="3">
    <source>
        <dbReference type="ARBA" id="ARBA00024867"/>
    </source>
</evidence>
<dbReference type="InterPro" id="IPR050595">
    <property type="entry name" value="Bact_response_regulator"/>
</dbReference>
<evidence type="ECO:0000256" key="2">
    <source>
        <dbReference type="ARBA" id="ARBA00022553"/>
    </source>
</evidence>
<accession>A0A926D246</accession>
<dbReference type="Gene3D" id="3.40.50.2300">
    <property type="match status" value="1"/>
</dbReference>
<evidence type="ECO:0000256" key="1">
    <source>
        <dbReference type="ARBA" id="ARBA00018672"/>
    </source>
</evidence>
<keyword evidence="2" id="KW-0597">Phosphoprotein</keyword>
<sequence length="118" mass="12897">MAGISNQRFSKPRLGAGRYWRRSYFAERGFGTAACESGGAALALLAQKSFVCMVLDVMMPGMDGYAVCRTVRKKAGTPVIFLSRLDHSMIRSRDGCRAVFQLCLSGRRRGVPDVCLGV</sequence>
<comment type="function">
    <text evidence="3">May play the central regulatory role in sporulation. It may be an element of the effector pathway responsible for the activation of sporulation genes in response to nutritional stress. Spo0A may act in concert with spo0H (a sigma factor) to control the expression of some genes that are critical to the sporulation process.</text>
</comment>
<protein>
    <recommendedName>
        <fullName evidence="1">Stage 0 sporulation protein A homolog</fullName>
    </recommendedName>
</protein>
<evidence type="ECO:0000313" key="5">
    <source>
        <dbReference type="EMBL" id="MBC8530348.1"/>
    </source>
</evidence>
<organism evidence="5 6">
    <name type="scientific">Gehongia tenuis</name>
    <dbReference type="NCBI Taxonomy" id="2763655"/>
    <lineage>
        <taxon>Bacteria</taxon>
        <taxon>Bacillati</taxon>
        <taxon>Bacillota</taxon>
        <taxon>Clostridia</taxon>
        <taxon>Christensenellales</taxon>
        <taxon>Christensenellaceae</taxon>
        <taxon>Gehongia</taxon>
    </lineage>
</organism>
<name>A0A926D246_9FIRM</name>
<dbReference type="AlphaFoldDB" id="A0A926D246"/>
<gene>
    <name evidence="5" type="ORF">H8696_00610</name>
</gene>
<dbReference type="GO" id="GO:0000160">
    <property type="term" value="P:phosphorelay signal transduction system"/>
    <property type="evidence" value="ECO:0007669"/>
    <property type="project" value="InterPro"/>
</dbReference>
<reference evidence="5" key="1">
    <citation type="submission" date="2020-08" db="EMBL/GenBank/DDBJ databases">
        <title>Genome public.</title>
        <authorList>
            <person name="Liu C."/>
            <person name="Sun Q."/>
        </authorList>
    </citation>
    <scope>NUCLEOTIDE SEQUENCE</scope>
    <source>
        <strain evidence="5">NSJ-53</strain>
    </source>
</reference>
<dbReference type="Pfam" id="PF00072">
    <property type="entry name" value="Response_reg"/>
    <property type="match status" value="1"/>
</dbReference>
<comment type="caution">
    <text evidence="5">The sequence shown here is derived from an EMBL/GenBank/DDBJ whole genome shotgun (WGS) entry which is preliminary data.</text>
</comment>
<keyword evidence="6" id="KW-1185">Reference proteome</keyword>
<dbReference type="InterPro" id="IPR001789">
    <property type="entry name" value="Sig_transdc_resp-reg_receiver"/>
</dbReference>
<dbReference type="PANTHER" id="PTHR44591">
    <property type="entry name" value="STRESS RESPONSE REGULATOR PROTEIN 1"/>
    <property type="match status" value="1"/>
</dbReference>
<dbReference type="EMBL" id="JACRSR010000001">
    <property type="protein sequence ID" value="MBC8530348.1"/>
    <property type="molecule type" value="Genomic_DNA"/>
</dbReference>
<dbReference type="PANTHER" id="PTHR44591:SF3">
    <property type="entry name" value="RESPONSE REGULATORY DOMAIN-CONTAINING PROTEIN"/>
    <property type="match status" value="1"/>
</dbReference>
<evidence type="ECO:0000313" key="6">
    <source>
        <dbReference type="Proteomes" id="UP000623172"/>
    </source>
</evidence>
<proteinExistence type="predicted"/>
<evidence type="ECO:0000259" key="4">
    <source>
        <dbReference type="Pfam" id="PF00072"/>
    </source>
</evidence>
<feature type="domain" description="Response regulatory" evidence="4">
    <location>
        <begin position="22"/>
        <end position="86"/>
    </location>
</feature>
<dbReference type="InterPro" id="IPR011006">
    <property type="entry name" value="CheY-like_superfamily"/>
</dbReference>
<dbReference type="Proteomes" id="UP000623172">
    <property type="component" value="Unassembled WGS sequence"/>
</dbReference>
<dbReference type="SUPFAM" id="SSF52172">
    <property type="entry name" value="CheY-like"/>
    <property type="match status" value="1"/>
</dbReference>
<dbReference type="RefSeq" id="WP_249314244.1">
    <property type="nucleotide sequence ID" value="NZ_JACRSR010000001.1"/>
</dbReference>